<comment type="caution">
    <text evidence="2">The sequence shown here is derived from an EMBL/GenBank/DDBJ whole genome shotgun (WGS) entry which is preliminary data.</text>
</comment>
<keyword evidence="1" id="KW-0732">Signal</keyword>
<dbReference type="Proteomes" id="UP000696931">
    <property type="component" value="Unassembled WGS sequence"/>
</dbReference>
<reference evidence="2" key="1">
    <citation type="submission" date="2020-07" db="EMBL/GenBank/DDBJ databases">
        <title>Huge and variable diversity of episymbiotic CPR bacteria and DPANN archaea in groundwater ecosystems.</title>
        <authorList>
            <person name="He C.Y."/>
            <person name="Keren R."/>
            <person name="Whittaker M."/>
            <person name="Farag I.F."/>
            <person name="Doudna J."/>
            <person name="Cate J.H.D."/>
            <person name="Banfield J.F."/>
        </authorList>
    </citation>
    <scope>NUCLEOTIDE SEQUENCE</scope>
    <source>
        <strain evidence="2">NC_groundwater_1813_Pr3_B-0.1um_71_17</strain>
    </source>
</reference>
<gene>
    <name evidence="2" type="ORF">HZA61_06080</name>
</gene>
<feature type="signal peptide" evidence="1">
    <location>
        <begin position="1"/>
        <end position="25"/>
    </location>
</feature>
<organism evidence="2 3">
    <name type="scientific">Eiseniibacteriota bacterium</name>
    <dbReference type="NCBI Taxonomy" id="2212470"/>
    <lineage>
        <taxon>Bacteria</taxon>
        <taxon>Candidatus Eiseniibacteriota</taxon>
    </lineage>
</organism>
<protein>
    <submittedName>
        <fullName evidence="2">Uncharacterized protein</fullName>
    </submittedName>
</protein>
<evidence type="ECO:0000313" key="3">
    <source>
        <dbReference type="Proteomes" id="UP000696931"/>
    </source>
</evidence>
<feature type="chain" id="PRO_5037727484" evidence="1">
    <location>
        <begin position="26"/>
        <end position="204"/>
    </location>
</feature>
<evidence type="ECO:0000256" key="1">
    <source>
        <dbReference type="SAM" id="SignalP"/>
    </source>
</evidence>
<proteinExistence type="predicted"/>
<evidence type="ECO:0000313" key="2">
    <source>
        <dbReference type="EMBL" id="MBI5169035.1"/>
    </source>
</evidence>
<dbReference type="EMBL" id="JACRIW010000041">
    <property type="protein sequence ID" value="MBI5169035.1"/>
    <property type="molecule type" value="Genomic_DNA"/>
</dbReference>
<sequence length="204" mass="22146">MKTPFPTLPALLASTLLTLSPGAIPAAGADAREGSPAAADSARTIPAPAVPALPAEPPPAPLLLDPLDLGFGTSVVFPRIPTTRDLSDLAYYPAVQHVVIQLERWPEGWEGIRPMQDYPLPEGADLIVIVPGYPPSRQAAEAWNYLRRPLRIVMLVEGPPTDRGTILELNAIRGLERVIADMANPSRSGFERLQRPLSFRVRKR</sequence>
<dbReference type="AlphaFoldDB" id="A0A933SC87"/>
<name>A0A933SC87_UNCEI</name>
<accession>A0A933SC87</accession>